<dbReference type="PANTHER" id="PTHR31052:SF3">
    <property type="entry name" value="COBRA-LIKE PROTEIN 7"/>
    <property type="match status" value="1"/>
</dbReference>
<organism evidence="12">
    <name type="scientific">Salvia splendens</name>
    <name type="common">Scarlet sage</name>
    <dbReference type="NCBI Taxonomy" id="180675"/>
    <lineage>
        <taxon>Eukaryota</taxon>
        <taxon>Viridiplantae</taxon>
        <taxon>Streptophyta</taxon>
        <taxon>Embryophyta</taxon>
        <taxon>Tracheophyta</taxon>
        <taxon>Spermatophyta</taxon>
        <taxon>Magnoliopsida</taxon>
        <taxon>eudicotyledons</taxon>
        <taxon>Gunneridae</taxon>
        <taxon>Pentapetalae</taxon>
        <taxon>asterids</taxon>
        <taxon>lamiids</taxon>
        <taxon>Lamiales</taxon>
        <taxon>Lamiaceae</taxon>
        <taxon>Nepetoideae</taxon>
        <taxon>Mentheae</taxon>
        <taxon>Salviinae</taxon>
        <taxon>Salvia</taxon>
        <taxon>Salvia subgen. Calosphace</taxon>
        <taxon>core Calosphace</taxon>
    </lineage>
</organism>
<evidence type="ECO:0000256" key="9">
    <source>
        <dbReference type="SAM" id="Phobius"/>
    </source>
</evidence>
<evidence type="ECO:0000313" key="13">
    <source>
        <dbReference type="Proteomes" id="UP000298416"/>
    </source>
</evidence>
<keyword evidence="9" id="KW-0812">Transmembrane</keyword>
<dbReference type="Pfam" id="PF04833">
    <property type="entry name" value="COBRA"/>
    <property type="match status" value="1"/>
</dbReference>
<dbReference type="GO" id="GO:0098552">
    <property type="term" value="C:side of membrane"/>
    <property type="evidence" value="ECO:0007669"/>
    <property type="project" value="UniProtKB-KW"/>
</dbReference>
<evidence type="ECO:0000256" key="5">
    <source>
        <dbReference type="ARBA" id="ARBA00022729"/>
    </source>
</evidence>
<comment type="subcellular location">
    <subcellularLocation>
        <location evidence="1">Cell membrane</location>
        <topology evidence="1">Lipid-anchor</topology>
        <topology evidence="1">GPI-anchor</topology>
    </subcellularLocation>
</comment>
<keyword evidence="6 9" id="KW-0472">Membrane</keyword>
<feature type="chain" id="PRO_5036477156" description="COBRA C-terminal domain-containing protein" evidence="10">
    <location>
        <begin position="21"/>
        <end position="698"/>
    </location>
</feature>
<dbReference type="Proteomes" id="UP000298416">
    <property type="component" value="Unassembled WGS sequence"/>
</dbReference>
<proteinExistence type="inferred from homology"/>
<dbReference type="GO" id="GO:0005886">
    <property type="term" value="C:plasma membrane"/>
    <property type="evidence" value="ECO:0007669"/>
    <property type="project" value="UniProtKB-SubCell"/>
</dbReference>
<evidence type="ECO:0000256" key="2">
    <source>
        <dbReference type="ARBA" id="ARBA00005507"/>
    </source>
</evidence>
<accession>A0A8X8YES5</accession>
<dbReference type="AlphaFoldDB" id="A0A8X8YES5"/>
<evidence type="ECO:0000256" key="10">
    <source>
        <dbReference type="SAM" id="SignalP"/>
    </source>
</evidence>
<keyword evidence="4" id="KW-0336">GPI-anchor</keyword>
<dbReference type="Pfam" id="PF25079">
    <property type="entry name" value="COB_C"/>
    <property type="match status" value="1"/>
</dbReference>
<dbReference type="EMBL" id="PNBA02000004">
    <property type="protein sequence ID" value="KAG6428328.1"/>
    <property type="molecule type" value="Genomic_DNA"/>
</dbReference>
<evidence type="ECO:0000256" key="3">
    <source>
        <dbReference type="ARBA" id="ARBA00022475"/>
    </source>
</evidence>
<keyword evidence="3" id="KW-1003">Cell membrane</keyword>
<evidence type="ECO:0000256" key="4">
    <source>
        <dbReference type="ARBA" id="ARBA00022622"/>
    </source>
</evidence>
<evidence type="ECO:0000256" key="6">
    <source>
        <dbReference type="ARBA" id="ARBA00023136"/>
    </source>
</evidence>
<keyword evidence="13" id="KW-1185">Reference proteome</keyword>
<dbReference type="GO" id="GO:0010215">
    <property type="term" value="P:cellulose microfibril organization"/>
    <property type="evidence" value="ECO:0007669"/>
    <property type="project" value="InterPro"/>
</dbReference>
<gene>
    <name evidence="12" type="ORF">SASPL_112579</name>
</gene>
<protein>
    <recommendedName>
        <fullName evidence="11">COBRA C-terminal domain-containing protein</fullName>
    </recommendedName>
</protein>
<feature type="domain" description="COBRA C-terminal" evidence="11">
    <location>
        <begin position="455"/>
        <end position="670"/>
    </location>
</feature>
<keyword evidence="5 10" id="KW-0732">Signal</keyword>
<evidence type="ECO:0000259" key="11">
    <source>
        <dbReference type="Pfam" id="PF25079"/>
    </source>
</evidence>
<evidence type="ECO:0000256" key="1">
    <source>
        <dbReference type="ARBA" id="ARBA00004609"/>
    </source>
</evidence>
<comment type="similarity">
    <text evidence="2">Belongs to the COBRA family.</text>
</comment>
<feature type="transmembrane region" description="Helical" evidence="9">
    <location>
        <begin position="678"/>
        <end position="696"/>
    </location>
</feature>
<evidence type="ECO:0000256" key="8">
    <source>
        <dbReference type="ARBA" id="ARBA00023288"/>
    </source>
</evidence>
<keyword evidence="7" id="KW-0325">Glycoprotein</keyword>
<feature type="signal peptide" evidence="10">
    <location>
        <begin position="1"/>
        <end position="20"/>
    </location>
</feature>
<reference evidence="12" key="1">
    <citation type="submission" date="2018-01" db="EMBL/GenBank/DDBJ databases">
        <authorList>
            <person name="Mao J.F."/>
        </authorList>
    </citation>
    <scope>NUCLEOTIDE SEQUENCE</scope>
    <source>
        <strain evidence="12">Huo1</strain>
        <tissue evidence="12">Leaf</tissue>
    </source>
</reference>
<keyword evidence="9" id="KW-1133">Transmembrane helix</keyword>
<dbReference type="PANTHER" id="PTHR31052">
    <property type="entry name" value="COBRA-LIKE PROTEIN 7"/>
    <property type="match status" value="1"/>
</dbReference>
<sequence length="698" mass="76214">MATTIIVFSLFLLILGPARAQTRNPSAPPPPPSDACNGVFLTYSYSTGKIVPPILKSDPIRQGYRFESTLTVLNNDLEELKSWQVWVGFQHDEYLVSASNAVLADGNSFPGSVGNGSVFSGYPNPDLKTGVETAGDLTQMSVQVQLVGTQFGVAPPDAPMPANISLVNEGWICPKPSLQGEKKNKNWKKGDFEILVEIFLYTTLIINIGNVFENELVFDDAGNSTMEVCCTRDPKFKANETLDEEFLPRRSGDLTIMYDVSRTYESNYWAQVTIENHNPLGRLDNWQLSWDWMEDEFIFAMKGAYPSVVDTSDCVFGKQGQYYQSLDFSNALNCERRPTLVDLPLAKTNDTVLGMVPFCCRNGTILPPEMDPSKSKSAFQINVFKMPPNLNRSRLTPPQNWGIKGRLNPDYKCGAPVRVSPSQFPDPAALLPGTAAVASWQVVCNITQPKGASPSCCVSFSAYYNESIIPCPTCACGCSGGTAQSCSNTAPALFLPSQALLVPFENRTLLARAWGDLHHFPVPNPLPCGDGCGVSLNWHLFTDYRGGWSARITIFNWDDFPFVDWFAAVELNKGAPGFEAVYSFNGTALDLDGDGVNNTIFMQGLEGLNYLVGESEAANPKKDPRIPGKQQSVISFTKKLTPGINVPAGDGFPSKVYFNGEECALPKVLPTSDAARSGSSGVLMSVMVVLAVFVSLRR</sequence>
<dbReference type="InterPro" id="IPR006918">
    <property type="entry name" value="COBRA_pln"/>
</dbReference>
<name>A0A8X8YES5_SALSN</name>
<evidence type="ECO:0000313" key="12">
    <source>
        <dbReference type="EMBL" id="KAG6428328.1"/>
    </source>
</evidence>
<keyword evidence="8" id="KW-0449">Lipoprotein</keyword>
<evidence type="ECO:0000256" key="7">
    <source>
        <dbReference type="ARBA" id="ARBA00023180"/>
    </source>
</evidence>
<reference evidence="12" key="2">
    <citation type="submission" date="2020-08" db="EMBL/GenBank/DDBJ databases">
        <title>Plant Genome Project.</title>
        <authorList>
            <person name="Zhang R.-G."/>
        </authorList>
    </citation>
    <scope>NUCLEOTIDE SEQUENCE</scope>
    <source>
        <strain evidence="12">Huo1</strain>
        <tissue evidence="12">Leaf</tissue>
    </source>
</reference>
<comment type="caution">
    <text evidence="12">The sequence shown here is derived from an EMBL/GenBank/DDBJ whole genome shotgun (WGS) entry which is preliminary data.</text>
</comment>
<dbReference type="InterPro" id="IPR056900">
    <property type="entry name" value="COB_C"/>
</dbReference>